<dbReference type="Gene3D" id="1.10.287.990">
    <property type="entry name" value="Fe,Mn superoxide dismutase (SOD) domain"/>
    <property type="match status" value="1"/>
</dbReference>
<evidence type="ECO:0000256" key="1">
    <source>
        <dbReference type="ARBA" id="ARBA00008714"/>
    </source>
</evidence>
<keyword evidence="8" id="KW-1185">Reference proteome</keyword>
<dbReference type="SUPFAM" id="SSF46609">
    <property type="entry name" value="Fe,Mn superoxide dismutase (SOD), N-terminal domain"/>
    <property type="match status" value="1"/>
</dbReference>
<dbReference type="Pfam" id="PF02777">
    <property type="entry name" value="Sod_Fe_C"/>
    <property type="match status" value="1"/>
</dbReference>
<dbReference type="InterPro" id="IPR050265">
    <property type="entry name" value="Fe/Mn_Superoxide_Dismutase"/>
</dbReference>
<reference evidence="7 8" key="1">
    <citation type="submission" date="2019-03" db="EMBL/GenBank/DDBJ databases">
        <title>Genomic Encyclopedia of Type Strains, Phase IV (KMG-IV): sequencing the most valuable type-strain genomes for metagenomic binning, comparative biology and taxonomic classification.</title>
        <authorList>
            <person name="Goeker M."/>
        </authorList>
    </citation>
    <scope>NUCLEOTIDE SEQUENCE [LARGE SCALE GENOMIC DNA]</scope>
    <source>
        <strain evidence="7 8">DSM 11170</strain>
    </source>
</reference>
<dbReference type="GO" id="GO:0004784">
    <property type="term" value="F:superoxide dismutase activity"/>
    <property type="evidence" value="ECO:0007669"/>
    <property type="project" value="UniProtKB-EC"/>
</dbReference>
<dbReference type="InterPro" id="IPR019832">
    <property type="entry name" value="Mn/Fe_SOD_C"/>
</dbReference>
<evidence type="ECO:0000256" key="2">
    <source>
        <dbReference type="ARBA" id="ARBA00012682"/>
    </source>
</evidence>
<feature type="binding site" evidence="5">
    <location>
        <position position="78"/>
    </location>
    <ligand>
        <name>Mn(2+)</name>
        <dbReference type="ChEBI" id="CHEBI:29035"/>
    </ligand>
</feature>
<feature type="binding site" evidence="5">
    <location>
        <position position="159"/>
    </location>
    <ligand>
        <name>Mn(2+)</name>
        <dbReference type="ChEBI" id="CHEBI:29035"/>
    </ligand>
</feature>
<dbReference type="AlphaFoldDB" id="A0A4R2RYG9"/>
<evidence type="ECO:0000256" key="4">
    <source>
        <dbReference type="ARBA" id="ARBA00023002"/>
    </source>
</evidence>
<dbReference type="EMBL" id="SLXT01000002">
    <property type="protein sequence ID" value="TCP68643.1"/>
    <property type="molecule type" value="Genomic_DNA"/>
</dbReference>
<keyword evidence="4" id="KW-0560">Oxidoreductase</keyword>
<protein>
    <recommendedName>
        <fullName evidence="2">superoxide dismutase</fullName>
        <ecNumber evidence="2">1.15.1.1</ecNumber>
    </recommendedName>
</protein>
<evidence type="ECO:0000259" key="6">
    <source>
        <dbReference type="Pfam" id="PF02777"/>
    </source>
</evidence>
<name>A0A4R2RYG9_9FIRM</name>
<feature type="binding site" evidence="5">
    <location>
        <position position="163"/>
    </location>
    <ligand>
        <name>Mn(2+)</name>
        <dbReference type="ChEBI" id="CHEBI:29035"/>
    </ligand>
</feature>
<gene>
    <name evidence="7" type="ORF">EDD73_10238</name>
</gene>
<dbReference type="SUPFAM" id="SSF54719">
    <property type="entry name" value="Fe,Mn superoxide dismutase (SOD), C-terminal domain"/>
    <property type="match status" value="1"/>
</dbReference>
<dbReference type="InterPro" id="IPR036314">
    <property type="entry name" value="SOD_C_sf"/>
</dbReference>
<evidence type="ECO:0000256" key="5">
    <source>
        <dbReference type="PIRSR" id="PIRSR000349-1"/>
    </source>
</evidence>
<dbReference type="InterPro" id="IPR036324">
    <property type="entry name" value="Mn/Fe_SOD_N_sf"/>
</dbReference>
<feature type="domain" description="Manganese/iron superoxide dismutase C-terminal" evidence="6">
    <location>
        <begin position="94"/>
        <end position="191"/>
    </location>
</feature>
<dbReference type="Gene3D" id="3.55.40.20">
    <property type="entry name" value="Iron/manganese superoxide dismutase, C-terminal domain"/>
    <property type="match status" value="1"/>
</dbReference>
<dbReference type="PIRSF" id="PIRSF000349">
    <property type="entry name" value="SODismutase"/>
    <property type="match status" value="1"/>
</dbReference>
<proteinExistence type="inferred from homology"/>
<dbReference type="PANTHER" id="PTHR11404:SF6">
    <property type="entry name" value="SUPEROXIDE DISMUTASE [MN], MITOCHONDRIAL"/>
    <property type="match status" value="1"/>
</dbReference>
<evidence type="ECO:0000313" key="7">
    <source>
        <dbReference type="EMBL" id="TCP68643.1"/>
    </source>
</evidence>
<dbReference type="PANTHER" id="PTHR11404">
    <property type="entry name" value="SUPEROXIDE DISMUTASE 2"/>
    <property type="match status" value="1"/>
</dbReference>
<evidence type="ECO:0000256" key="3">
    <source>
        <dbReference type="ARBA" id="ARBA00022723"/>
    </source>
</evidence>
<dbReference type="GO" id="GO:0046872">
    <property type="term" value="F:metal ion binding"/>
    <property type="evidence" value="ECO:0007669"/>
    <property type="project" value="UniProtKB-KW"/>
</dbReference>
<accession>A0A4R2RYG9</accession>
<dbReference type="InterPro" id="IPR001189">
    <property type="entry name" value="Mn/Fe_SOD"/>
</dbReference>
<sequence>MAELTSMPFQPKWLQLQGISARQIREHFEILYRGYVATVNRIRTDLRTVSRENVNPRYSSYREMKVEETFNLDGVILHELYFENLTAPGEQPAPALRQAIETDFGSFDAWEKDFRAAAAASRGWAMLAYDYRSGALHNFLADAHNVGIVQSSYPLLLIDVYEHAYFIDYGANRGPYINAFFQNIDWTVVLRRYQQLRRLLEAGTRRQQ</sequence>
<dbReference type="RefSeq" id="WP_207668772.1">
    <property type="nucleotide sequence ID" value="NZ_JAOQNU010000002.1"/>
</dbReference>
<keyword evidence="3 5" id="KW-0479">Metal-binding</keyword>
<dbReference type="EC" id="1.15.1.1" evidence="2"/>
<comment type="similarity">
    <text evidence="1">Belongs to the iron/manganese superoxide dismutase family.</text>
</comment>
<feature type="binding site" evidence="5">
    <location>
        <position position="27"/>
    </location>
    <ligand>
        <name>Mn(2+)</name>
        <dbReference type="ChEBI" id="CHEBI:29035"/>
    </ligand>
</feature>
<comment type="caution">
    <text evidence="7">The sequence shown here is derived from an EMBL/GenBank/DDBJ whole genome shotgun (WGS) entry which is preliminary data.</text>
</comment>
<organism evidence="7 8">
    <name type="scientific">Heliophilum fasciatum</name>
    <dbReference type="NCBI Taxonomy" id="35700"/>
    <lineage>
        <taxon>Bacteria</taxon>
        <taxon>Bacillati</taxon>
        <taxon>Bacillota</taxon>
        <taxon>Clostridia</taxon>
        <taxon>Eubacteriales</taxon>
        <taxon>Heliobacteriaceae</taxon>
        <taxon>Heliophilum</taxon>
    </lineage>
</organism>
<evidence type="ECO:0000313" key="8">
    <source>
        <dbReference type="Proteomes" id="UP000294813"/>
    </source>
</evidence>
<dbReference type="Proteomes" id="UP000294813">
    <property type="component" value="Unassembled WGS sequence"/>
</dbReference>